<evidence type="ECO:0000313" key="3">
    <source>
        <dbReference type="Proteomes" id="UP000018680"/>
    </source>
</evidence>
<dbReference type="RefSeq" id="WP_024267322.1">
    <property type="nucleotide sequence ID" value="NC_023035.1"/>
</dbReference>
<dbReference type="EMBL" id="CP006939">
    <property type="protein sequence ID" value="AHC14391.1"/>
    <property type="molecule type" value="Genomic_DNA"/>
</dbReference>
<dbReference type="KEGG" id="slr:L21SP2_0971"/>
<protein>
    <submittedName>
        <fullName evidence="2">Uncharacterized protein</fullName>
    </submittedName>
</protein>
<dbReference type="AlphaFoldDB" id="V5WGU3"/>
<evidence type="ECO:0000313" key="2">
    <source>
        <dbReference type="EMBL" id="AHC14391.1"/>
    </source>
</evidence>
<feature type="signal peptide" evidence="1">
    <location>
        <begin position="1"/>
        <end position="20"/>
    </location>
</feature>
<proteinExistence type="predicted"/>
<feature type="chain" id="PRO_5004743067" evidence="1">
    <location>
        <begin position="21"/>
        <end position="252"/>
    </location>
</feature>
<gene>
    <name evidence="2" type="ORF">L21SP2_0971</name>
</gene>
<reference evidence="2 3" key="1">
    <citation type="journal article" date="2015" name="Stand. Genomic Sci.">
        <title>Complete genome sequence and description of Salinispira pacifica gen. nov., sp. nov., a novel spirochaete isolated form a hypersaline microbial mat.</title>
        <authorList>
            <person name="Ben Hania W."/>
            <person name="Joseph M."/>
            <person name="Schumann P."/>
            <person name="Bunk B."/>
            <person name="Fiebig A."/>
            <person name="Sproer C."/>
            <person name="Klenk H.P."/>
            <person name="Fardeau M.L."/>
            <person name="Spring S."/>
        </authorList>
    </citation>
    <scope>NUCLEOTIDE SEQUENCE [LARGE SCALE GENOMIC DNA]</scope>
    <source>
        <strain evidence="2 3">L21-RPul-D2</strain>
    </source>
</reference>
<sequence length="252" mass="29054">MKLLSTLSFILFFLTAPLTALEVEVEQILDVPPNSLGTFSSSDAAAYASNDQLLLAFSNGFNLFVLEDNQWIPLIDEYRTPQYNNQRLLEQSYGVVYLYNSITSGEFLYYAQIGMIAKEYYRVFVDESGEVQAELVNKEYYDSHLLRYLSRGWSLENGMQLLNGLRIELTPLEMGLQAYWPDIVDAEGNKVYRFTDEFSEAFVEDILTITANPSLDRVAMVISFTKECEEAYLKPQTERFRKLVIFKLSYDE</sequence>
<name>V5WGU3_9SPIO</name>
<accession>V5WGU3</accession>
<evidence type="ECO:0000256" key="1">
    <source>
        <dbReference type="SAM" id="SignalP"/>
    </source>
</evidence>
<keyword evidence="1" id="KW-0732">Signal</keyword>
<dbReference type="HOGENOM" id="CLU_1102191_0_0_12"/>
<keyword evidence="3" id="KW-1185">Reference proteome</keyword>
<dbReference type="Proteomes" id="UP000018680">
    <property type="component" value="Chromosome"/>
</dbReference>
<organism evidence="2 3">
    <name type="scientific">Salinispira pacifica</name>
    <dbReference type="NCBI Taxonomy" id="1307761"/>
    <lineage>
        <taxon>Bacteria</taxon>
        <taxon>Pseudomonadati</taxon>
        <taxon>Spirochaetota</taxon>
        <taxon>Spirochaetia</taxon>
        <taxon>Spirochaetales</taxon>
        <taxon>Spirochaetaceae</taxon>
        <taxon>Salinispira</taxon>
    </lineage>
</organism>